<comment type="catalytic activity">
    <reaction evidence="9">
        <text>S-hexadecanoyl-L-cysteinyl-[protein] + H2O = L-cysteinyl-[protein] + hexadecanoate + H(+)</text>
        <dbReference type="Rhea" id="RHEA:19233"/>
        <dbReference type="Rhea" id="RHEA-COMP:10131"/>
        <dbReference type="Rhea" id="RHEA-COMP:11032"/>
        <dbReference type="ChEBI" id="CHEBI:7896"/>
        <dbReference type="ChEBI" id="CHEBI:15377"/>
        <dbReference type="ChEBI" id="CHEBI:15378"/>
        <dbReference type="ChEBI" id="CHEBI:29950"/>
        <dbReference type="ChEBI" id="CHEBI:74151"/>
        <dbReference type="EC" id="3.1.2.22"/>
    </reaction>
    <physiologicalReaction direction="left-to-right" evidence="9">
        <dbReference type="Rhea" id="RHEA:19234"/>
    </physiologicalReaction>
</comment>
<dbReference type="GO" id="GO:0005764">
    <property type="term" value="C:lysosome"/>
    <property type="evidence" value="ECO:0007669"/>
    <property type="project" value="TreeGrafter"/>
</dbReference>
<comment type="similarity">
    <text evidence="1">Belongs to the palmitoyl-protein thioesterase family.</text>
</comment>
<dbReference type="GO" id="GO:0006898">
    <property type="term" value="P:receptor-mediated endocytosis"/>
    <property type="evidence" value="ECO:0007669"/>
    <property type="project" value="TreeGrafter"/>
</dbReference>
<keyword evidence="6" id="KW-1015">Disulfide bond</keyword>
<dbReference type="Pfam" id="PF02089">
    <property type="entry name" value="Palm_thioest"/>
    <property type="match status" value="1"/>
</dbReference>
<dbReference type="PRINTS" id="PR00414">
    <property type="entry name" value="PPTHIESTRASE"/>
</dbReference>
<dbReference type="GO" id="GO:0008474">
    <property type="term" value="F:palmitoyl-(protein) hydrolase activity"/>
    <property type="evidence" value="ECO:0007669"/>
    <property type="project" value="UniProtKB-EC"/>
</dbReference>
<organism evidence="11 12">
    <name type="scientific">Meloidogyne enterolobii</name>
    <name type="common">Root-knot nematode worm</name>
    <name type="synonym">Meloidogyne mayaguensis</name>
    <dbReference type="NCBI Taxonomy" id="390850"/>
    <lineage>
        <taxon>Eukaryota</taxon>
        <taxon>Metazoa</taxon>
        <taxon>Ecdysozoa</taxon>
        <taxon>Nematoda</taxon>
        <taxon>Chromadorea</taxon>
        <taxon>Rhabditida</taxon>
        <taxon>Tylenchina</taxon>
        <taxon>Tylenchomorpha</taxon>
        <taxon>Tylenchoidea</taxon>
        <taxon>Meloidogynidae</taxon>
        <taxon>Meloidogyninae</taxon>
        <taxon>Meloidogyne</taxon>
    </lineage>
</organism>
<dbReference type="Gene3D" id="3.40.50.1820">
    <property type="entry name" value="alpha/beta hydrolase"/>
    <property type="match status" value="1"/>
</dbReference>
<accession>A0A6V7VS36</accession>
<evidence type="ECO:0000313" key="12">
    <source>
        <dbReference type="Proteomes" id="UP000580250"/>
    </source>
</evidence>
<dbReference type="Proteomes" id="UP000580250">
    <property type="component" value="Unassembled WGS sequence"/>
</dbReference>
<feature type="chain" id="PRO_5028376194" description="Palmitoyl-protein thioesterase 1" evidence="10">
    <location>
        <begin position="22"/>
        <end position="335"/>
    </location>
</feature>
<evidence type="ECO:0000256" key="4">
    <source>
        <dbReference type="ARBA" id="ARBA00022729"/>
    </source>
</evidence>
<evidence type="ECO:0000256" key="10">
    <source>
        <dbReference type="SAM" id="SignalP"/>
    </source>
</evidence>
<feature type="signal peptide" evidence="10">
    <location>
        <begin position="1"/>
        <end position="21"/>
    </location>
</feature>
<evidence type="ECO:0000256" key="8">
    <source>
        <dbReference type="ARBA" id="ARBA00031934"/>
    </source>
</evidence>
<evidence type="ECO:0000256" key="7">
    <source>
        <dbReference type="ARBA" id="ARBA00023180"/>
    </source>
</evidence>
<dbReference type="SUPFAM" id="SSF53474">
    <property type="entry name" value="alpha/beta-Hydrolases"/>
    <property type="match status" value="1"/>
</dbReference>
<evidence type="ECO:0000256" key="6">
    <source>
        <dbReference type="ARBA" id="ARBA00023157"/>
    </source>
</evidence>
<keyword evidence="5" id="KW-0378">Hydrolase</keyword>
<proteinExistence type="inferred from homology"/>
<dbReference type="PANTHER" id="PTHR11247">
    <property type="entry name" value="PALMITOYL-PROTEIN THIOESTERASE/DOLICHYLDIPHOSPHATASE 1"/>
    <property type="match status" value="1"/>
</dbReference>
<keyword evidence="7" id="KW-0325">Glycoprotein</keyword>
<dbReference type="OrthoDB" id="10263094at2759"/>
<dbReference type="AlphaFoldDB" id="A0A6V7VS36"/>
<evidence type="ECO:0000256" key="2">
    <source>
        <dbReference type="ARBA" id="ARBA00012423"/>
    </source>
</evidence>
<evidence type="ECO:0000313" key="11">
    <source>
        <dbReference type="EMBL" id="CAD2177767.1"/>
    </source>
</evidence>
<evidence type="ECO:0000256" key="9">
    <source>
        <dbReference type="ARBA" id="ARBA00047409"/>
    </source>
</evidence>
<dbReference type="EMBL" id="CAJEWN010000304">
    <property type="protein sequence ID" value="CAD2177767.1"/>
    <property type="molecule type" value="Genomic_DNA"/>
</dbReference>
<dbReference type="InterPro" id="IPR002472">
    <property type="entry name" value="Palm_thioest"/>
</dbReference>
<evidence type="ECO:0000256" key="1">
    <source>
        <dbReference type="ARBA" id="ARBA00010758"/>
    </source>
</evidence>
<reference evidence="11 12" key="1">
    <citation type="submission" date="2020-08" db="EMBL/GenBank/DDBJ databases">
        <authorList>
            <person name="Koutsovoulos G."/>
            <person name="Danchin GJ E."/>
        </authorList>
    </citation>
    <scope>NUCLEOTIDE SEQUENCE [LARGE SCALE GENOMIC DNA]</scope>
</reference>
<evidence type="ECO:0000256" key="5">
    <source>
        <dbReference type="ARBA" id="ARBA00022801"/>
    </source>
</evidence>
<name>A0A6V7VS36_MELEN</name>
<protein>
    <recommendedName>
        <fullName evidence="3">Palmitoyl-protein thioesterase 1</fullName>
        <ecNumber evidence="2">3.1.2.22</ecNumber>
    </recommendedName>
    <alternativeName>
        <fullName evidence="8">Palmitoyl-protein hydrolase 1</fullName>
    </alternativeName>
</protein>
<comment type="caution">
    <text evidence="11">The sequence shown here is derived from an EMBL/GenBank/DDBJ whole genome shotgun (WGS) entry which is preliminary data.</text>
</comment>
<sequence>MNSILNFYLIFTIYCFLSVHAFYEDSEDFSFILEKEKIKSAPIPVVIWHGMGDSCCNPLSMYYIKKLIQTNIPGIYVKSVMLGNNVVEDVEKGFFSNMNEQINIVCEMLKEDVNLLKGYNAIGFSQGGLFMRAIAQRCPYPPIRNLISVGGPQQGVFGLPHCSGSVAICDTIRHLLDYGAYETFIQRTIVQAQFWHDPNKRKEYQRKNIFLTDLNCETTCNSTYKNNLLKLKNFVLIKFLKDEKMQPKQTSWFGFYAENDTNTIIPMEKTRLYQEDLIGLKTLEESGRLHFLSINGEHLHLPPGVFTKEIINKYLKDNSKNYLNEQMEDDILNLY</sequence>
<dbReference type="EC" id="3.1.2.22" evidence="2"/>
<evidence type="ECO:0000256" key="3">
    <source>
        <dbReference type="ARBA" id="ARBA00014212"/>
    </source>
</evidence>
<keyword evidence="4 10" id="KW-0732">Signal</keyword>
<dbReference type="InterPro" id="IPR029058">
    <property type="entry name" value="AB_hydrolase_fold"/>
</dbReference>
<dbReference type="FunFam" id="3.40.50.1820:FF:000107">
    <property type="entry name" value="Palmitoyl-protein thioesterase 1"/>
    <property type="match status" value="1"/>
</dbReference>
<dbReference type="PANTHER" id="PTHR11247:SF8">
    <property type="entry name" value="PALMITOYL-PROTEIN THIOESTERASE 1"/>
    <property type="match status" value="1"/>
</dbReference>
<gene>
    <name evidence="11" type="ORF">MENT_LOCUS29660</name>
</gene>